<sequence length="75" mass="8711">MSKIVEVKGRDTKDPIKIIAENTTTGRTMDIDLPFDDGMHKKRWFNKDLAEEISYGSWKIQLSSTFNNDEDPEYV</sequence>
<reference evidence="1 2" key="1">
    <citation type="submission" date="2023-03" db="EMBL/GenBank/DDBJ databases">
        <title>Genome insight into feeding habits of ladybird beetles.</title>
        <authorList>
            <person name="Li H.-S."/>
            <person name="Huang Y.-H."/>
            <person name="Pang H."/>
        </authorList>
    </citation>
    <scope>NUCLEOTIDE SEQUENCE [LARGE SCALE GENOMIC DNA]</scope>
    <source>
        <strain evidence="1">SYSU_2023b</strain>
        <tissue evidence="1">Whole body</tissue>
    </source>
</reference>
<organism evidence="1 2">
    <name type="scientific">Henosepilachna vigintioctopunctata</name>
    <dbReference type="NCBI Taxonomy" id="420089"/>
    <lineage>
        <taxon>Eukaryota</taxon>
        <taxon>Metazoa</taxon>
        <taxon>Ecdysozoa</taxon>
        <taxon>Arthropoda</taxon>
        <taxon>Hexapoda</taxon>
        <taxon>Insecta</taxon>
        <taxon>Pterygota</taxon>
        <taxon>Neoptera</taxon>
        <taxon>Endopterygota</taxon>
        <taxon>Coleoptera</taxon>
        <taxon>Polyphaga</taxon>
        <taxon>Cucujiformia</taxon>
        <taxon>Coccinelloidea</taxon>
        <taxon>Coccinellidae</taxon>
        <taxon>Epilachninae</taxon>
        <taxon>Epilachnini</taxon>
        <taxon>Henosepilachna</taxon>
    </lineage>
</organism>
<proteinExistence type="predicted"/>
<dbReference type="Proteomes" id="UP001431783">
    <property type="component" value="Unassembled WGS sequence"/>
</dbReference>
<dbReference type="EMBL" id="JARQZJ010000127">
    <property type="protein sequence ID" value="KAK9891155.1"/>
    <property type="molecule type" value="Genomic_DNA"/>
</dbReference>
<dbReference type="AlphaFoldDB" id="A0AAW1VFT5"/>
<evidence type="ECO:0000313" key="1">
    <source>
        <dbReference type="EMBL" id="KAK9891155.1"/>
    </source>
</evidence>
<gene>
    <name evidence="1" type="ORF">WA026_013472</name>
</gene>
<accession>A0AAW1VFT5</accession>
<name>A0AAW1VFT5_9CUCU</name>
<evidence type="ECO:0000313" key="2">
    <source>
        <dbReference type="Proteomes" id="UP001431783"/>
    </source>
</evidence>
<comment type="caution">
    <text evidence="1">The sequence shown here is derived from an EMBL/GenBank/DDBJ whole genome shotgun (WGS) entry which is preliminary data.</text>
</comment>
<keyword evidence="2" id="KW-1185">Reference proteome</keyword>
<protein>
    <submittedName>
        <fullName evidence="1">Uncharacterized protein</fullName>
    </submittedName>
</protein>